<dbReference type="GO" id="GO:0051301">
    <property type="term" value="P:cell division"/>
    <property type="evidence" value="ECO:0007669"/>
    <property type="project" value="UniProtKB-KW"/>
</dbReference>
<evidence type="ECO:0000256" key="16">
    <source>
        <dbReference type="ARBA" id="ARBA00047632"/>
    </source>
</evidence>
<dbReference type="InterPro" id="IPR004101">
    <property type="entry name" value="Mur_ligase_C"/>
</dbReference>
<comment type="catalytic activity">
    <reaction evidence="16 17 18">
        <text>UDP-N-acetyl-alpha-D-muramoyl-L-alanine + D-glutamate + ATP = UDP-N-acetyl-alpha-D-muramoyl-L-alanyl-D-glutamate + ADP + phosphate + H(+)</text>
        <dbReference type="Rhea" id="RHEA:16429"/>
        <dbReference type="ChEBI" id="CHEBI:15378"/>
        <dbReference type="ChEBI" id="CHEBI:29986"/>
        <dbReference type="ChEBI" id="CHEBI:30616"/>
        <dbReference type="ChEBI" id="CHEBI:43474"/>
        <dbReference type="ChEBI" id="CHEBI:83898"/>
        <dbReference type="ChEBI" id="CHEBI:83900"/>
        <dbReference type="ChEBI" id="CHEBI:456216"/>
        <dbReference type="EC" id="6.3.2.9"/>
    </reaction>
</comment>
<organism evidence="21">
    <name type="scientific">Alkalihalophilus sp. As8PL</name>
    <dbReference type="NCBI Taxonomy" id="3237103"/>
    <lineage>
        <taxon>Bacteria</taxon>
        <taxon>Bacillati</taxon>
        <taxon>Bacillota</taxon>
        <taxon>Bacilli</taxon>
        <taxon>Bacillales</taxon>
        <taxon>Bacillaceae</taxon>
        <taxon>Alkalihalophilus</taxon>
    </lineage>
</organism>
<accession>A0AB39BT03</accession>
<dbReference type="NCBIfam" id="TIGR01087">
    <property type="entry name" value="murD"/>
    <property type="match status" value="1"/>
</dbReference>
<dbReference type="GO" id="GO:0008764">
    <property type="term" value="F:UDP-N-acetylmuramoylalanine-D-glutamate ligase activity"/>
    <property type="evidence" value="ECO:0007669"/>
    <property type="project" value="UniProtKB-UniRule"/>
</dbReference>
<comment type="subcellular location">
    <subcellularLocation>
        <location evidence="2 17 18">Cytoplasm</location>
    </subcellularLocation>
</comment>
<evidence type="ECO:0000256" key="18">
    <source>
        <dbReference type="RuleBase" id="RU003664"/>
    </source>
</evidence>
<comment type="function">
    <text evidence="1 17 18">Cell wall formation. Catalyzes the addition of glutamate to the nucleotide precursor UDP-N-acetylmuramoyl-L-alanine (UMA).</text>
</comment>
<evidence type="ECO:0000256" key="2">
    <source>
        <dbReference type="ARBA" id="ARBA00004496"/>
    </source>
</evidence>
<evidence type="ECO:0000256" key="3">
    <source>
        <dbReference type="ARBA" id="ARBA00004752"/>
    </source>
</evidence>
<evidence type="ECO:0000256" key="10">
    <source>
        <dbReference type="ARBA" id="ARBA00022840"/>
    </source>
</evidence>
<evidence type="ECO:0000256" key="5">
    <source>
        <dbReference type="ARBA" id="ARBA00012212"/>
    </source>
</evidence>
<evidence type="ECO:0000259" key="19">
    <source>
        <dbReference type="Pfam" id="PF02875"/>
    </source>
</evidence>
<feature type="domain" description="Mur ligase C-terminal" evidence="19">
    <location>
        <begin position="313"/>
        <end position="426"/>
    </location>
</feature>
<dbReference type="SUPFAM" id="SSF53623">
    <property type="entry name" value="MurD-like peptide ligases, catalytic domain"/>
    <property type="match status" value="1"/>
</dbReference>
<keyword evidence="12 17" id="KW-0573">Peptidoglycan synthesis</keyword>
<evidence type="ECO:0000256" key="7">
    <source>
        <dbReference type="ARBA" id="ARBA00022490"/>
    </source>
</evidence>
<keyword evidence="13 17" id="KW-0961">Cell wall biogenesis/degradation</keyword>
<gene>
    <name evidence="17 21" type="primary">murD</name>
    <name evidence="21" type="ORF">AB3N04_18065</name>
</gene>
<dbReference type="SUPFAM" id="SSF53244">
    <property type="entry name" value="MurD-like peptide ligases, peptide-binding domain"/>
    <property type="match status" value="1"/>
</dbReference>
<dbReference type="PANTHER" id="PTHR43692:SF1">
    <property type="entry name" value="UDP-N-ACETYLMURAMOYLALANINE--D-GLUTAMATE LIGASE"/>
    <property type="match status" value="1"/>
</dbReference>
<dbReference type="InterPro" id="IPR005762">
    <property type="entry name" value="MurD"/>
</dbReference>
<evidence type="ECO:0000259" key="20">
    <source>
        <dbReference type="Pfam" id="PF08245"/>
    </source>
</evidence>
<dbReference type="Gene3D" id="3.40.1190.10">
    <property type="entry name" value="Mur-like, catalytic domain"/>
    <property type="match status" value="1"/>
</dbReference>
<name>A0AB39BT03_9BACI</name>
<dbReference type="Pfam" id="PF08245">
    <property type="entry name" value="Mur_ligase_M"/>
    <property type="match status" value="1"/>
</dbReference>
<evidence type="ECO:0000313" key="21">
    <source>
        <dbReference type="EMBL" id="XDI36560.1"/>
    </source>
</evidence>
<dbReference type="GO" id="GO:0005737">
    <property type="term" value="C:cytoplasm"/>
    <property type="evidence" value="ECO:0007669"/>
    <property type="project" value="UniProtKB-SubCell"/>
</dbReference>
<keyword evidence="11 17" id="KW-0133">Cell shape</keyword>
<evidence type="ECO:0000256" key="8">
    <source>
        <dbReference type="ARBA" id="ARBA00022598"/>
    </source>
</evidence>
<evidence type="ECO:0000256" key="9">
    <source>
        <dbReference type="ARBA" id="ARBA00022741"/>
    </source>
</evidence>
<comment type="pathway">
    <text evidence="3 17 18">Cell wall biogenesis; peptidoglycan biosynthesis.</text>
</comment>
<feature type="domain" description="Mur ligase central" evidence="20">
    <location>
        <begin position="117"/>
        <end position="291"/>
    </location>
</feature>
<keyword evidence="17 18" id="KW-0131">Cell cycle</keyword>
<proteinExistence type="inferred from homology"/>
<dbReference type="InterPro" id="IPR036565">
    <property type="entry name" value="Mur-like_cat_sf"/>
</dbReference>
<keyword evidence="10 17" id="KW-0067">ATP-binding</keyword>
<keyword evidence="8 17" id="KW-0436">Ligase</keyword>
<sequence>MINKELYRGKNILVLGLAKSGEAAALLLHELGANVVVNDALPYEENAQARVLEAKGLKVVCGDHPLSLLDDGVELVVKNPGIPYHNALVKEAMARSISVVTEVELTSQLSEADIIAITGSNGKTTTTTLVFEMLKNSPKTPIIAGNIGTVSCEVVKEATNEDVMVLEASSFQLLGTEAFHPKVSVLLNLFDAHLDYHGTKEEYIRAKAKITANQTEQDQFIYNADDELVSKVASTTKAKTIPFSTKQVLLEGVYVKDNKIYFGKEEIVELADVVLPGAHNVENILAAVGAAMSMGASKQQITEVLHTFSGVEHRLQFVTKIKDRLFYNDSKATNILAAKKALEAFDQPVILLAGGLDRGNEFDELASSLSNVKALVAFGETKEKLAATAKQSNVREVQFANRVEDAVELAYQLSNEGDVVLLSPACASWDQYKTFEERGNEFVTAVRALQL</sequence>
<dbReference type="GO" id="GO:0071555">
    <property type="term" value="P:cell wall organization"/>
    <property type="evidence" value="ECO:0007669"/>
    <property type="project" value="UniProtKB-KW"/>
</dbReference>
<reference evidence="21" key="1">
    <citation type="submission" date="2024-07" db="EMBL/GenBank/DDBJ databases">
        <title>Identification and characteristics of an arsenic-resistant bacterial isolate, which belongs to a novel species.</title>
        <authorList>
            <person name="Juszczyk A."/>
            <person name="Kowalczyk A."/>
            <person name="Was K."/>
            <person name="Kosowicz W."/>
            <person name="Budzyn A."/>
            <person name="Latowski D."/>
        </authorList>
    </citation>
    <scope>NUCLEOTIDE SEQUENCE</scope>
    <source>
        <strain evidence="21">As8PL</strain>
    </source>
</reference>
<dbReference type="InterPro" id="IPR013221">
    <property type="entry name" value="Mur_ligase_cen"/>
</dbReference>
<evidence type="ECO:0000256" key="14">
    <source>
        <dbReference type="ARBA" id="ARBA00030398"/>
    </source>
</evidence>
<evidence type="ECO:0000256" key="1">
    <source>
        <dbReference type="ARBA" id="ARBA00002734"/>
    </source>
</evidence>
<protein>
    <recommendedName>
        <fullName evidence="6 17">UDP-N-acetylmuramoylalanine--D-glutamate ligase</fullName>
        <ecNumber evidence="5 17">6.3.2.9</ecNumber>
    </recommendedName>
    <alternativeName>
        <fullName evidence="15 17">D-glutamic acid-adding enzyme</fullName>
    </alternativeName>
    <alternativeName>
        <fullName evidence="14 17">UDP-N-acetylmuramoyl-L-alanyl-D-glutamate synthetase</fullName>
    </alternativeName>
</protein>
<dbReference type="InterPro" id="IPR036615">
    <property type="entry name" value="Mur_ligase_C_dom_sf"/>
</dbReference>
<dbReference type="SUPFAM" id="SSF51984">
    <property type="entry name" value="MurCD N-terminal domain"/>
    <property type="match status" value="1"/>
</dbReference>
<dbReference type="AlphaFoldDB" id="A0AB39BT03"/>
<dbReference type="Pfam" id="PF21799">
    <property type="entry name" value="MurD-like_N"/>
    <property type="match status" value="1"/>
</dbReference>
<evidence type="ECO:0000256" key="11">
    <source>
        <dbReference type="ARBA" id="ARBA00022960"/>
    </source>
</evidence>
<dbReference type="GO" id="GO:0005524">
    <property type="term" value="F:ATP binding"/>
    <property type="evidence" value="ECO:0007669"/>
    <property type="project" value="UniProtKB-UniRule"/>
</dbReference>
<evidence type="ECO:0000256" key="15">
    <source>
        <dbReference type="ARBA" id="ARBA00032324"/>
    </source>
</evidence>
<dbReference type="EC" id="6.3.2.9" evidence="5 17"/>
<evidence type="ECO:0000256" key="17">
    <source>
        <dbReference type="HAMAP-Rule" id="MF_00639"/>
    </source>
</evidence>
<dbReference type="PANTHER" id="PTHR43692">
    <property type="entry name" value="UDP-N-ACETYLMURAMOYLALANINE--D-GLUTAMATE LIGASE"/>
    <property type="match status" value="1"/>
</dbReference>
<keyword evidence="17 18" id="KW-0132">Cell division</keyword>
<evidence type="ECO:0000256" key="6">
    <source>
        <dbReference type="ARBA" id="ARBA00015655"/>
    </source>
</evidence>
<dbReference type="HAMAP" id="MF_00639">
    <property type="entry name" value="MurD"/>
    <property type="match status" value="1"/>
</dbReference>
<evidence type="ECO:0000256" key="12">
    <source>
        <dbReference type="ARBA" id="ARBA00022984"/>
    </source>
</evidence>
<dbReference type="Gene3D" id="3.40.50.720">
    <property type="entry name" value="NAD(P)-binding Rossmann-like Domain"/>
    <property type="match status" value="1"/>
</dbReference>
<dbReference type="GO" id="GO:0009252">
    <property type="term" value="P:peptidoglycan biosynthetic process"/>
    <property type="evidence" value="ECO:0007669"/>
    <property type="project" value="UniProtKB-UniRule"/>
</dbReference>
<keyword evidence="7 17" id="KW-0963">Cytoplasm</keyword>
<evidence type="ECO:0000256" key="13">
    <source>
        <dbReference type="ARBA" id="ARBA00023316"/>
    </source>
</evidence>
<feature type="binding site" evidence="17">
    <location>
        <begin position="119"/>
        <end position="125"/>
    </location>
    <ligand>
        <name>ATP</name>
        <dbReference type="ChEBI" id="CHEBI:30616"/>
    </ligand>
</feature>
<keyword evidence="9 17" id="KW-0547">Nucleotide-binding</keyword>
<comment type="similarity">
    <text evidence="4 17">Belongs to the MurCDEF family.</text>
</comment>
<dbReference type="Gene3D" id="3.90.190.20">
    <property type="entry name" value="Mur ligase, C-terminal domain"/>
    <property type="match status" value="1"/>
</dbReference>
<dbReference type="EMBL" id="CP162551">
    <property type="protein sequence ID" value="XDI36560.1"/>
    <property type="molecule type" value="Genomic_DNA"/>
</dbReference>
<dbReference type="RefSeq" id="WP_368503989.1">
    <property type="nucleotide sequence ID" value="NZ_CP162551.1"/>
</dbReference>
<dbReference type="GO" id="GO:0008360">
    <property type="term" value="P:regulation of cell shape"/>
    <property type="evidence" value="ECO:0007669"/>
    <property type="project" value="UniProtKB-KW"/>
</dbReference>
<dbReference type="Pfam" id="PF02875">
    <property type="entry name" value="Mur_ligase_C"/>
    <property type="match status" value="1"/>
</dbReference>
<evidence type="ECO:0000256" key="4">
    <source>
        <dbReference type="ARBA" id="ARBA00010416"/>
    </source>
</evidence>